<dbReference type="OrthoDB" id="291574at2"/>
<dbReference type="RefSeq" id="WP_146393206.1">
    <property type="nucleotide sequence ID" value="NZ_SJPK01000014.1"/>
</dbReference>
<dbReference type="AlphaFoldDB" id="A0A5C5X053"/>
<dbReference type="EMBL" id="SJPK01000014">
    <property type="protein sequence ID" value="TWT56367.1"/>
    <property type="molecule type" value="Genomic_DNA"/>
</dbReference>
<gene>
    <name evidence="2" type="ORF">CA85_43700</name>
</gene>
<dbReference type="Proteomes" id="UP000318053">
    <property type="component" value="Unassembled WGS sequence"/>
</dbReference>
<name>A0A5C5X053_9BACT</name>
<evidence type="ECO:0000256" key="1">
    <source>
        <dbReference type="SAM" id="MobiDB-lite"/>
    </source>
</evidence>
<feature type="compositionally biased region" description="Low complexity" evidence="1">
    <location>
        <begin position="142"/>
        <end position="155"/>
    </location>
</feature>
<protein>
    <submittedName>
        <fullName evidence="2">Uncharacterized protein</fullName>
    </submittedName>
</protein>
<reference evidence="2 3" key="1">
    <citation type="submission" date="2019-02" db="EMBL/GenBank/DDBJ databases">
        <title>Deep-cultivation of Planctomycetes and their phenomic and genomic characterization uncovers novel biology.</title>
        <authorList>
            <person name="Wiegand S."/>
            <person name="Jogler M."/>
            <person name="Boedeker C."/>
            <person name="Pinto D."/>
            <person name="Vollmers J."/>
            <person name="Rivas-Marin E."/>
            <person name="Kohn T."/>
            <person name="Peeters S.H."/>
            <person name="Heuer A."/>
            <person name="Rast P."/>
            <person name="Oberbeckmann S."/>
            <person name="Bunk B."/>
            <person name="Jeske O."/>
            <person name="Meyerdierks A."/>
            <person name="Storesund J.E."/>
            <person name="Kallscheuer N."/>
            <person name="Luecker S."/>
            <person name="Lage O.M."/>
            <person name="Pohl T."/>
            <person name="Merkel B.J."/>
            <person name="Hornburger P."/>
            <person name="Mueller R.-W."/>
            <person name="Bruemmer F."/>
            <person name="Labrenz M."/>
            <person name="Spormann A.M."/>
            <person name="Op Den Camp H."/>
            <person name="Overmann J."/>
            <person name="Amann R."/>
            <person name="Jetten M.S.M."/>
            <person name="Mascher T."/>
            <person name="Medema M.H."/>
            <person name="Devos D.P."/>
            <person name="Kaster A.-K."/>
            <person name="Ovreas L."/>
            <person name="Rohde M."/>
            <person name="Galperin M.Y."/>
            <person name="Jogler C."/>
        </authorList>
    </citation>
    <scope>NUCLEOTIDE SEQUENCE [LARGE SCALE GENOMIC DNA]</scope>
    <source>
        <strain evidence="2 3">CA85</strain>
    </source>
</reference>
<feature type="compositionally biased region" description="Low complexity" evidence="1">
    <location>
        <begin position="172"/>
        <end position="200"/>
    </location>
</feature>
<keyword evidence="3" id="KW-1185">Reference proteome</keyword>
<evidence type="ECO:0000313" key="2">
    <source>
        <dbReference type="EMBL" id="TWT56367.1"/>
    </source>
</evidence>
<feature type="region of interest" description="Disordered" evidence="1">
    <location>
        <begin position="100"/>
        <end position="209"/>
    </location>
</feature>
<evidence type="ECO:0000313" key="3">
    <source>
        <dbReference type="Proteomes" id="UP000318053"/>
    </source>
</evidence>
<feature type="compositionally biased region" description="Pro residues" evidence="1">
    <location>
        <begin position="130"/>
        <end position="141"/>
    </location>
</feature>
<comment type="caution">
    <text evidence="2">The sequence shown here is derived from an EMBL/GenBank/DDBJ whole genome shotgun (WGS) entry which is preliminary data.</text>
</comment>
<accession>A0A5C5X053</accession>
<proteinExistence type="predicted"/>
<organism evidence="2 3">
    <name type="scientific">Allorhodopirellula solitaria</name>
    <dbReference type="NCBI Taxonomy" id="2527987"/>
    <lineage>
        <taxon>Bacteria</taxon>
        <taxon>Pseudomonadati</taxon>
        <taxon>Planctomycetota</taxon>
        <taxon>Planctomycetia</taxon>
        <taxon>Pirellulales</taxon>
        <taxon>Pirellulaceae</taxon>
        <taxon>Allorhodopirellula</taxon>
    </lineage>
</organism>
<sequence>MRRKKKAKAKSKMNALGLFQVLLFTTFFYLLNGVASNPLETQSVAAEDARLPFRPIGSASAVDQYSHPGQVTETAYHAQSGDRWGTSDMVDQPVRAQGMSAPVRQVAMQSGGFSSPPPSSGFAPQVPTQFAPPPLSTPPQMSPNAASTPPSDASPLSPPSLEFDNTPPPATSMPSSTPRSLPSSSSGGSPPSGSTYASPPIADYEPVMPPQLSNGGFATAADCRLITPPSTYTGMSPYGDLCSSVAPTNYTSPYTPPPAEIAAPAAMPPLTAAPPVAAAPPITVPSTAITVPSTAITVPQTVPPVSPPASAPVGSLMTFGQESLPVQVGQGLWGQPVAYVPGQRCRNWLRYFSF</sequence>